<dbReference type="InterPro" id="IPR012548">
    <property type="entry name" value="MATCAP"/>
</dbReference>
<dbReference type="PANTHER" id="PTHR31817:SF0">
    <property type="entry name" value="CHROMOSOME UNDETERMINED SCAFFOLD_67, WHOLE GENOME SHOTGUN SEQUENCE"/>
    <property type="match status" value="1"/>
</dbReference>
<dbReference type="GO" id="GO:0006508">
    <property type="term" value="P:proteolysis"/>
    <property type="evidence" value="ECO:0007669"/>
    <property type="project" value="UniProtKB-KW"/>
</dbReference>
<evidence type="ECO:0008006" key="7">
    <source>
        <dbReference type="Google" id="ProtNLM"/>
    </source>
</evidence>
<dbReference type="GO" id="GO:0008237">
    <property type="term" value="F:metallopeptidase activity"/>
    <property type="evidence" value="ECO:0007669"/>
    <property type="project" value="UniProtKB-KW"/>
</dbReference>
<evidence type="ECO:0000313" key="6">
    <source>
        <dbReference type="Proteomes" id="UP000515514"/>
    </source>
</evidence>
<evidence type="ECO:0000256" key="3">
    <source>
        <dbReference type="ARBA" id="ARBA00022801"/>
    </source>
</evidence>
<dbReference type="EMBL" id="CP052909">
    <property type="protein sequence ID" value="QNJ98315.1"/>
    <property type="molecule type" value="Genomic_DNA"/>
</dbReference>
<evidence type="ECO:0000256" key="4">
    <source>
        <dbReference type="ARBA" id="ARBA00023049"/>
    </source>
</evidence>
<keyword evidence="6" id="KW-1185">Reference proteome</keyword>
<comment type="cofactor">
    <cofactor evidence="1">
        <name>Zn(2+)</name>
        <dbReference type="ChEBI" id="CHEBI:29105"/>
    </cofactor>
</comment>
<accession>A0A7G8PVE9</accession>
<dbReference type="Proteomes" id="UP000515514">
    <property type="component" value="Chromosome"/>
</dbReference>
<dbReference type="Pfam" id="PF08014">
    <property type="entry name" value="MATCAP"/>
    <property type="match status" value="1"/>
</dbReference>
<keyword evidence="2" id="KW-0645">Protease</keyword>
<keyword evidence="4" id="KW-0482">Metalloprotease</keyword>
<dbReference type="SMART" id="SM01154">
    <property type="entry name" value="DUF1704"/>
    <property type="match status" value="1"/>
</dbReference>
<name>A0A7G8PVE9_9FLAO</name>
<proteinExistence type="predicted"/>
<gene>
    <name evidence="5" type="ORF">ALE3EI_1765</name>
</gene>
<reference evidence="5 6" key="1">
    <citation type="submission" date="2020-04" db="EMBL/GenBank/DDBJ databases">
        <title>Genome sequence of Altibacter aquimarinus strain ALE3EI.</title>
        <authorList>
            <person name="Oh H.-M."/>
            <person name="Jang D."/>
        </authorList>
    </citation>
    <scope>NUCLEOTIDE SEQUENCE [LARGE SCALE GENOMIC DNA]</scope>
    <source>
        <strain evidence="5 6">ALE3EI</strain>
    </source>
</reference>
<evidence type="ECO:0000256" key="1">
    <source>
        <dbReference type="ARBA" id="ARBA00001947"/>
    </source>
</evidence>
<dbReference type="GO" id="GO:0080164">
    <property type="term" value="P:regulation of nitric oxide metabolic process"/>
    <property type="evidence" value="ECO:0007669"/>
    <property type="project" value="TreeGrafter"/>
</dbReference>
<dbReference type="AlphaFoldDB" id="A0A7G8PVE9"/>
<evidence type="ECO:0000313" key="5">
    <source>
        <dbReference type="EMBL" id="QNJ98315.1"/>
    </source>
</evidence>
<sequence length="607" mass="69737">MIKTDLLEQVCHNLENELPVNESLPDGGLLHIDKLLPYICVYRYKKTDHLFSGLLKTQGSYLIVKDSYPISDLLECLSTNISKKLNAFLIIEMWPVRKDHQAEFEISCPKSKAPATIKALEEGINELRVIYPEISVTISDTHTRHPEHLEGLLNVEETKESGSLIIGLAVPTIYERPEENEIFSLFYRKFVSRLSEIIKRAAYEFIRVQTSNPYDHYLMLGKTNIDRITLDADSTLAKISEKMSFLLRTTPVNSTRQWELFKKNNFEKPPAFNYRLIALDPEQEKRKLYDIPIEKVDDPTLSFILRDKRLEIEKQLTMLEERGTDNFRFIGESLYGIIEEHVLDGANAILKKFPQGDNPAKIERFNCYEFAEHAQKELNYYQDKFPNIPLCLEIRGDVAGIMVSETRLFISEELSMDADRCDALIQHEIGTHILTYCNGKRQPIKQMYAGFAGYDQLQEGLAVLAEYLVNGLTVNRLRLLAGRVIAANSMIFGATFIETFTLLQKGHNFPEKTAYYITMRIYRGGGLTKDAVYLAGLIDLLDYLKDGGALEPLYTGKFNTTHINLIQELLHREVLKQPVLPRFLERESVQKRLARLRKGIELTELLN</sequence>
<dbReference type="KEGG" id="alti:ALE3EI_1765"/>
<keyword evidence="3" id="KW-0378">Hydrolase</keyword>
<evidence type="ECO:0000256" key="2">
    <source>
        <dbReference type="ARBA" id="ARBA00022670"/>
    </source>
</evidence>
<organism evidence="5 6">
    <name type="scientific">Constantimarinum furrinae</name>
    <dbReference type="NCBI Taxonomy" id="2562285"/>
    <lineage>
        <taxon>Bacteria</taxon>
        <taxon>Pseudomonadati</taxon>
        <taxon>Bacteroidota</taxon>
        <taxon>Flavobacteriia</taxon>
        <taxon>Flavobacteriales</taxon>
        <taxon>Flavobacteriaceae</taxon>
        <taxon>Altibacter/Constantimarinum group</taxon>
        <taxon>Constantimarinum</taxon>
    </lineage>
</organism>
<dbReference type="RefSeq" id="WP_186987919.1">
    <property type="nucleotide sequence ID" value="NZ_CP052909.1"/>
</dbReference>
<dbReference type="PANTHER" id="PTHR31817">
    <property type="match status" value="1"/>
</dbReference>
<protein>
    <recommendedName>
        <fullName evidence="7">DUF1704 domain-containing protein</fullName>
    </recommendedName>
</protein>